<dbReference type="Gene3D" id="3.55.50.30">
    <property type="match status" value="1"/>
</dbReference>
<feature type="domain" description="FecR protein" evidence="2">
    <location>
        <begin position="144"/>
        <end position="233"/>
    </location>
</feature>
<evidence type="ECO:0000313" key="5">
    <source>
        <dbReference type="Proteomes" id="UP001589828"/>
    </source>
</evidence>
<dbReference type="Gene3D" id="2.60.120.1440">
    <property type="match status" value="1"/>
</dbReference>
<gene>
    <name evidence="4" type="ORF">ACFFGT_28335</name>
</gene>
<feature type="transmembrane region" description="Helical" evidence="1">
    <location>
        <begin position="101"/>
        <end position="119"/>
    </location>
</feature>
<evidence type="ECO:0000259" key="3">
    <source>
        <dbReference type="Pfam" id="PF16344"/>
    </source>
</evidence>
<dbReference type="RefSeq" id="WP_377025883.1">
    <property type="nucleotide sequence ID" value="NZ_JBHLTS010000078.1"/>
</dbReference>
<dbReference type="PIRSF" id="PIRSF018266">
    <property type="entry name" value="FecR"/>
    <property type="match status" value="1"/>
</dbReference>
<organism evidence="4 5">
    <name type="scientific">Mucilaginibacter angelicae</name>
    <dbReference type="NCBI Taxonomy" id="869718"/>
    <lineage>
        <taxon>Bacteria</taxon>
        <taxon>Pseudomonadati</taxon>
        <taxon>Bacteroidota</taxon>
        <taxon>Sphingobacteriia</taxon>
        <taxon>Sphingobacteriales</taxon>
        <taxon>Sphingobacteriaceae</taxon>
        <taxon>Mucilaginibacter</taxon>
    </lineage>
</organism>
<comment type="caution">
    <text evidence="4">The sequence shown here is derived from an EMBL/GenBank/DDBJ whole genome shotgun (WGS) entry which is preliminary data.</text>
</comment>
<dbReference type="PANTHER" id="PTHR30273">
    <property type="entry name" value="PERIPLASMIC SIGNAL SENSOR AND SIGMA FACTOR ACTIVATOR FECR-RELATED"/>
    <property type="match status" value="1"/>
</dbReference>
<dbReference type="PANTHER" id="PTHR30273:SF2">
    <property type="entry name" value="PROTEIN FECR"/>
    <property type="match status" value="1"/>
</dbReference>
<feature type="domain" description="Protein FecR C-terminal" evidence="3">
    <location>
        <begin position="287"/>
        <end position="355"/>
    </location>
</feature>
<dbReference type="EMBL" id="JBHLTS010000078">
    <property type="protein sequence ID" value="MFC0518156.1"/>
    <property type="molecule type" value="Genomic_DNA"/>
</dbReference>
<evidence type="ECO:0000313" key="4">
    <source>
        <dbReference type="EMBL" id="MFC0518156.1"/>
    </source>
</evidence>
<dbReference type="InterPro" id="IPR006860">
    <property type="entry name" value="FecR"/>
</dbReference>
<keyword evidence="1" id="KW-0472">Membrane</keyword>
<reference evidence="4 5" key="1">
    <citation type="submission" date="2024-09" db="EMBL/GenBank/DDBJ databases">
        <authorList>
            <person name="Sun Q."/>
            <person name="Mori K."/>
        </authorList>
    </citation>
    <scope>NUCLEOTIDE SEQUENCE [LARGE SCALE GENOMIC DNA]</scope>
    <source>
        <strain evidence="4 5">NCAIM B.02415</strain>
    </source>
</reference>
<dbReference type="Pfam" id="PF16344">
    <property type="entry name" value="FecR_C"/>
    <property type="match status" value="1"/>
</dbReference>
<name>A0ABV6LFB0_9SPHI</name>
<protein>
    <submittedName>
        <fullName evidence="4">FecR family protein</fullName>
    </submittedName>
</protein>
<dbReference type="InterPro" id="IPR012373">
    <property type="entry name" value="Ferrdict_sens_TM"/>
</dbReference>
<keyword evidence="1" id="KW-1133">Transmembrane helix</keyword>
<accession>A0ABV6LFB0</accession>
<dbReference type="Pfam" id="PF04773">
    <property type="entry name" value="FecR"/>
    <property type="match status" value="1"/>
</dbReference>
<evidence type="ECO:0000256" key="1">
    <source>
        <dbReference type="SAM" id="Phobius"/>
    </source>
</evidence>
<keyword evidence="5" id="KW-1185">Reference proteome</keyword>
<evidence type="ECO:0000259" key="2">
    <source>
        <dbReference type="Pfam" id="PF04773"/>
    </source>
</evidence>
<dbReference type="InterPro" id="IPR032508">
    <property type="entry name" value="FecR_C"/>
</dbReference>
<sequence length="366" mass="40925">MTNYSNYEVEDFLHDDFFINWVLNSTAEHQTFWEQWLLDNPDRKKVAESARQIISSLNIKPLDSGLSDDEVNAIVAHVQGHYHDENPEPEVKTLKLYQTKWFRIAAILLIFITAGLVFLKTRTGSSSQLSLAVQTDGYISITNNTAESKLVRMDDGSLAVLKPGSGIRYPKSFKAGREAFLNGEAFFEIHKNPAMPFIVHSHEMAVRVMGTSFTVRSFSINQEFKVIVNTGKVLVYNQNKAPKSELPKEIVTLLPNQQVTYTSKLTLVKKETLPVPLTLSTPVAQKEFTFDGAPLSEIIDKIDKAYDVNIEYDKAAIGSINLSASLSDRPLDEKVKLICKAINASCQFIDGRIIISNPGLNHSTTN</sequence>
<keyword evidence="1" id="KW-0812">Transmembrane</keyword>
<dbReference type="Proteomes" id="UP001589828">
    <property type="component" value="Unassembled WGS sequence"/>
</dbReference>
<proteinExistence type="predicted"/>